<protein>
    <submittedName>
        <fullName evidence="1">Uncharacterized protein</fullName>
    </submittedName>
</protein>
<accession>C6SMN3</accession>
<organism evidence="1">
    <name type="scientific">Neisseria meningitidis alpha275</name>
    <dbReference type="NCBI Taxonomy" id="295996"/>
    <lineage>
        <taxon>Bacteria</taxon>
        <taxon>Pseudomonadati</taxon>
        <taxon>Pseudomonadota</taxon>
        <taxon>Betaproteobacteria</taxon>
        <taxon>Neisseriales</taxon>
        <taxon>Neisseriaceae</taxon>
        <taxon>Neisseria</taxon>
    </lineage>
</organism>
<dbReference type="AlphaFoldDB" id="C6SMN3"/>
<proteinExistence type="predicted"/>
<evidence type="ECO:0000313" key="1">
    <source>
        <dbReference type="EMBL" id="CBA09769.1"/>
    </source>
</evidence>
<gene>
    <name evidence="1" type="ORF">NMW_2213</name>
</gene>
<reference evidence="1" key="1">
    <citation type="journal article" date="2008" name="Proc. Natl. Acad. Sci. U.S.A.">
        <title>Whole-genome comparison of disease and carriage strains provides insights into virulence evolution in Neisseria meningitidis.</title>
        <authorList>
            <person name="Schoen C."/>
            <person name="Blom J."/>
            <person name="Claus H."/>
            <person name="Schramm-Glueck A."/>
            <person name="Brandt P."/>
            <person name="Mueller T."/>
            <person name="Goesmann A."/>
            <person name="Joseph B."/>
            <person name="Konietzny S."/>
            <person name="Kurzai O."/>
            <person name="Schmitt C."/>
            <person name="Friedrich T."/>
            <person name="Linke B."/>
            <person name="Vogel U."/>
            <person name="Frosch M."/>
        </authorList>
    </citation>
    <scope>NUCLEOTIDE SEQUENCE</scope>
    <source>
        <strain evidence="1">Alpha275</strain>
    </source>
</reference>
<name>C6SMN3_NEIME</name>
<sequence>MILAARACNSGEIACMGFPCFQTAYLTTNAV</sequence>
<dbReference type="EMBL" id="AM889138">
    <property type="protein sequence ID" value="CBA09769.1"/>
    <property type="molecule type" value="Genomic_DNA"/>
</dbReference>